<dbReference type="OrthoDB" id="7691805at2759"/>
<evidence type="ECO:0008006" key="3">
    <source>
        <dbReference type="Google" id="ProtNLM"/>
    </source>
</evidence>
<dbReference type="EMBL" id="AVOT02054534">
    <property type="protein sequence ID" value="MBW0549231.1"/>
    <property type="molecule type" value="Genomic_DNA"/>
</dbReference>
<keyword evidence="2" id="KW-1185">Reference proteome</keyword>
<sequence length="150" mass="16980">MIFDCRRLLLDNFLFVPKLNLNLISLLRLFSEKLTIIKQESTFLLDTRGMITLRGIVDNNLMVVDYFLPPTLLTKASLYHNRLGHPGPTVINSMGLSIPKEDCHLFNNNKAHNKPLKSQFEHTKTPLKSPGQILCQSSAIDFTSSKRQAG</sequence>
<comment type="caution">
    <text evidence="1">The sequence shown here is derived from an EMBL/GenBank/DDBJ whole genome shotgun (WGS) entry which is preliminary data.</text>
</comment>
<evidence type="ECO:0000313" key="2">
    <source>
        <dbReference type="Proteomes" id="UP000765509"/>
    </source>
</evidence>
<evidence type="ECO:0000313" key="1">
    <source>
        <dbReference type="EMBL" id="MBW0549231.1"/>
    </source>
</evidence>
<accession>A0A9Q3P7D6</accession>
<dbReference type="Proteomes" id="UP000765509">
    <property type="component" value="Unassembled WGS sequence"/>
</dbReference>
<dbReference type="AlphaFoldDB" id="A0A9Q3P7D6"/>
<proteinExistence type="predicted"/>
<name>A0A9Q3P7D6_9BASI</name>
<gene>
    <name evidence="1" type="ORF">O181_088946</name>
</gene>
<organism evidence="1 2">
    <name type="scientific">Austropuccinia psidii MF-1</name>
    <dbReference type="NCBI Taxonomy" id="1389203"/>
    <lineage>
        <taxon>Eukaryota</taxon>
        <taxon>Fungi</taxon>
        <taxon>Dikarya</taxon>
        <taxon>Basidiomycota</taxon>
        <taxon>Pucciniomycotina</taxon>
        <taxon>Pucciniomycetes</taxon>
        <taxon>Pucciniales</taxon>
        <taxon>Sphaerophragmiaceae</taxon>
        <taxon>Austropuccinia</taxon>
    </lineage>
</organism>
<protein>
    <recommendedName>
        <fullName evidence="3">GAG-pre-integrase domain-containing protein</fullName>
    </recommendedName>
</protein>
<reference evidence="1" key="1">
    <citation type="submission" date="2021-03" db="EMBL/GenBank/DDBJ databases">
        <title>Draft genome sequence of rust myrtle Austropuccinia psidii MF-1, a brazilian biotype.</title>
        <authorList>
            <person name="Quecine M.C."/>
            <person name="Pachon D.M.R."/>
            <person name="Bonatelli M.L."/>
            <person name="Correr F.H."/>
            <person name="Franceschini L.M."/>
            <person name="Leite T.F."/>
            <person name="Margarido G.R.A."/>
            <person name="Almeida C.A."/>
            <person name="Ferrarezi J.A."/>
            <person name="Labate C.A."/>
        </authorList>
    </citation>
    <scope>NUCLEOTIDE SEQUENCE</scope>
    <source>
        <strain evidence="1">MF-1</strain>
    </source>
</reference>